<dbReference type="GO" id="GO:0015744">
    <property type="term" value="P:succinate transport"/>
    <property type="evidence" value="ECO:0007669"/>
    <property type="project" value="TreeGrafter"/>
</dbReference>
<evidence type="ECO:0000313" key="11">
    <source>
        <dbReference type="Proteomes" id="UP000199612"/>
    </source>
</evidence>
<protein>
    <submittedName>
        <fullName evidence="10">Uncharacterized membrane protein YjjB, DUF3815 family</fullName>
    </submittedName>
</protein>
<dbReference type="OrthoDB" id="9810047at2"/>
<dbReference type="STRING" id="753702.SAMN04488102_1188"/>
<dbReference type="PANTHER" id="PTHR34390:SF1">
    <property type="entry name" value="SUCCINATE TRANSPORTER SUBUNIT YJJB-RELATED"/>
    <property type="match status" value="1"/>
</dbReference>
<evidence type="ECO:0000256" key="6">
    <source>
        <dbReference type="ARBA" id="ARBA00023136"/>
    </source>
</evidence>
<evidence type="ECO:0000256" key="1">
    <source>
        <dbReference type="ARBA" id="ARBA00004651"/>
    </source>
</evidence>
<evidence type="ECO:0000256" key="8">
    <source>
        <dbReference type="SAM" id="Phobius"/>
    </source>
</evidence>
<keyword evidence="6 8" id="KW-0472">Membrane</keyword>
<dbReference type="InterPro" id="IPR024528">
    <property type="entry name" value="ThrE_2"/>
</dbReference>
<evidence type="ECO:0000256" key="4">
    <source>
        <dbReference type="ARBA" id="ARBA00022692"/>
    </source>
</evidence>
<evidence type="ECO:0000256" key="3">
    <source>
        <dbReference type="ARBA" id="ARBA00022519"/>
    </source>
</evidence>
<organism evidence="10 11">
    <name type="scientific">Alkalibacterium subtropicum</name>
    <dbReference type="NCBI Taxonomy" id="753702"/>
    <lineage>
        <taxon>Bacteria</taxon>
        <taxon>Bacillati</taxon>
        <taxon>Bacillota</taxon>
        <taxon>Bacilli</taxon>
        <taxon>Lactobacillales</taxon>
        <taxon>Carnobacteriaceae</taxon>
        <taxon>Alkalibacterium</taxon>
    </lineage>
</organism>
<dbReference type="RefSeq" id="WP_091531533.1">
    <property type="nucleotide sequence ID" value="NZ_FOLT01000018.1"/>
</dbReference>
<feature type="transmembrane region" description="Helical" evidence="8">
    <location>
        <begin position="53"/>
        <end position="74"/>
    </location>
</feature>
<dbReference type="AlphaFoldDB" id="A0A1I1LEC6"/>
<evidence type="ECO:0000256" key="5">
    <source>
        <dbReference type="ARBA" id="ARBA00022989"/>
    </source>
</evidence>
<feature type="transmembrane region" description="Helical" evidence="8">
    <location>
        <begin position="81"/>
        <end position="101"/>
    </location>
</feature>
<dbReference type="GO" id="GO:0005886">
    <property type="term" value="C:plasma membrane"/>
    <property type="evidence" value="ECO:0007669"/>
    <property type="project" value="UniProtKB-SubCell"/>
</dbReference>
<feature type="domain" description="Threonine/Serine exporter ThrE" evidence="9">
    <location>
        <begin position="9"/>
        <end position="134"/>
    </location>
</feature>
<keyword evidence="4 8" id="KW-0812">Transmembrane</keyword>
<comment type="similarity">
    <text evidence="7">Belongs to the ThrE exporter (TC 2.A.79) family.</text>
</comment>
<evidence type="ECO:0000256" key="2">
    <source>
        <dbReference type="ARBA" id="ARBA00022475"/>
    </source>
</evidence>
<feature type="transmembrane region" description="Helical" evidence="8">
    <location>
        <begin position="6"/>
        <end position="23"/>
    </location>
</feature>
<reference evidence="11" key="1">
    <citation type="submission" date="2016-10" db="EMBL/GenBank/DDBJ databases">
        <authorList>
            <person name="Varghese N."/>
            <person name="Submissions S."/>
        </authorList>
    </citation>
    <scope>NUCLEOTIDE SEQUENCE [LARGE SCALE GENOMIC DNA]</scope>
    <source>
        <strain evidence="11">DSM 23664</strain>
    </source>
</reference>
<proteinExistence type="inferred from homology"/>
<dbReference type="InterPro" id="IPR050539">
    <property type="entry name" value="ThrE_Dicarb/AminoAcid_Exp"/>
</dbReference>
<dbReference type="Pfam" id="PF12821">
    <property type="entry name" value="ThrE_2"/>
    <property type="match status" value="1"/>
</dbReference>
<keyword evidence="5 8" id="KW-1133">Transmembrane helix</keyword>
<dbReference type="Proteomes" id="UP000199612">
    <property type="component" value="Unassembled WGS sequence"/>
</dbReference>
<dbReference type="EMBL" id="FOLT01000018">
    <property type="protein sequence ID" value="SFC67870.1"/>
    <property type="molecule type" value="Genomic_DNA"/>
</dbReference>
<keyword evidence="3" id="KW-0997">Cell inner membrane</keyword>
<evidence type="ECO:0000313" key="10">
    <source>
        <dbReference type="EMBL" id="SFC67870.1"/>
    </source>
</evidence>
<evidence type="ECO:0000256" key="7">
    <source>
        <dbReference type="ARBA" id="ARBA00034125"/>
    </source>
</evidence>
<accession>A0A1I1LEC6</accession>
<evidence type="ECO:0000259" key="9">
    <source>
        <dbReference type="Pfam" id="PF12821"/>
    </source>
</evidence>
<comment type="subcellular location">
    <subcellularLocation>
        <location evidence="1">Cell membrane</location>
        <topology evidence="1">Multi-pass membrane protein</topology>
    </subcellularLocation>
</comment>
<keyword evidence="2" id="KW-1003">Cell membrane</keyword>
<name>A0A1I1LEC6_9LACT</name>
<dbReference type="PANTHER" id="PTHR34390">
    <property type="entry name" value="UPF0442 PROTEIN YJJB-RELATED"/>
    <property type="match status" value="1"/>
</dbReference>
<feature type="transmembrane region" description="Helical" evidence="8">
    <location>
        <begin position="121"/>
        <end position="141"/>
    </location>
</feature>
<feature type="transmembrane region" description="Helical" evidence="8">
    <location>
        <begin position="30"/>
        <end position="47"/>
    </location>
</feature>
<sequence>MTLTYLTYLLAAFVAAFGFGVMYNVPTRTLLASSISGAVGWLVYYIIAFQFELVLFIGAGAASFLIAFLSQWFARRYRMPVIVFTVPAIIPLVPGGSAYNMMRAFIEGNSEAALMFGTETFLVSGAIALGLSLNSGLFQVFSSRRTFGKRDKRYLP</sequence>
<gene>
    <name evidence="10" type="ORF">SAMN04488102_1188</name>
</gene>
<keyword evidence="11" id="KW-1185">Reference proteome</keyword>